<comment type="caution">
    <text evidence="3">The sequence shown here is derived from an EMBL/GenBank/DDBJ whole genome shotgun (WGS) entry which is preliminary data.</text>
</comment>
<protein>
    <recommendedName>
        <fullName evidence="2">MurNAc-LAA domain-containing protein</fullName>
    </recommendedName>
</protein>
<dbReference type="InterPro" id="IPR050695">
    <property type="entry name" value="N-acetylmuramoyl_amidase_3"/>
</dbReference>
<name>A0A1F4ZAA8_9BACT</name>
<dbReference type="Pfam" id="PF01520">
    <property type="entry name" value="Amidase_3"/>
    <property type="match status" value="1"/>
</dbReference>
<dbReference type="Gene3D" id="3.40.630.40">
    <property type="entry name" value="Zn-dependent exopeptidases"/>
    <property type="match status" value="1"/>
</dbReference>
<dbReference type="PANTHER" id="PTHR30404:SF0">
    <property type="entry name" value="N-ACETYLMURAMOYL-L-ALANINE AMIDASE AMIC"/>
    <property type="match status" value="1"/>
</dbReference>
<dbReference type="CDD" id="cd02696">
    <property type="entry name" value="MurNAc-LAA"/>
    <property type="match status" value="1"/>
</dbReference>
<evidence type="ECO:0000313" key="3">
    <source>
        <dbReference type="EMBL" id="OGD03148.1"/>
    </source>
</evidence>
<organism evidence="3 4">
    <name type="scientific">Candidatus Amesbacteria bacterium RIFCSPLOWO2_01_FULL_48_25</name>
    <dbReference type="NCBI Taxonomy" id="1797259"/>
    <lineage>
        <taxon>Bacteria</taxon>
        <taxon>Candidatus Amesiibacteriota</taxon>
    </lineage>
</organism>
<dbReference type="AlphaFoldDB" id="A0A1F4ZAA8"/>
<reference evidence="3 4" key="1">
    <citation type="journal article" date="2016" name="Nat. Commun.">
        <title>Thousands of microbial genomes shed light on interconnected biogeochemical processes in an aquifer system.</title>
        <authorList>
            <person name="Anantharaman K."/>
            <person name="Brown C.T."/>
            <person name="Hug L.A."/>
            <person name="Sharon I."/>
            <person name="Castelle C.J."/>
            <person name="Probst A.J."/>
            <person name="Thomas B.C."/>
            <person name="Singh A."/>
            <person name="Wilkins M.J."/>
            <person name="Karaoz U."/>
            <person name="Brodie E.L."/>
            <person name="Williams K.H."/>
            <person name="Hubbard S.S."/>
            <person name="Banfield J.F."/>
        </authorList>
    </citation>
    <scope>NUCLEOTIDE SEQUENCE [LARGE SCALE GENOMIC DNA]</scope>
</reference>
<evidence type="ECO:0000259" key="2">
    <source>
        <dbReference type="SMART" id="SM00646"/>
    </source>
</evidence>
<dbReference type="GO" id="GO:0009253">
    <property type="term" value="P:peptidoglycan catabolic process"/>
    <property type="evidence" value="ECO:0007669"/>
    <property type="project" value="InterPro"/>
</dbReference>
<dbReference type="SUPFAM" id="SSF53187">
    <property type="entry name" value="Zn-dependent exopeptidases"/>
    <property type="match status" value="1"/>
</dbReference>
<proteinExistence type="predicted"/>
<dbReference type="GO" id="GO:0030288">
    <property type="term" value="C:outer membrane-bounded periplasmic space"/>
    <property type="evidence" value="ECO:0007669"/>
    <property type="project" value="TreeGrafter"/>
</dbReference>
<dbReference type="EMBL" id="MEXN01000008">
    <property type="protein sequence ID" value="OGD03148.1"/>
    <property type="molecule type" value="Genomic_DNA"/>
</dbReference>
<dbReference type="Proteomes" id="UP000177080">
    <property type="component" value="Unassembled WGS sequence"/>
</dbReference>
<dbReference type="InterPro" id="IPR002508">
    <property type="entry name" value="MurNAc-LAA_cat"/>
</dbReference>
<gene>
    <name evidence="3" type="ORF">A2989_02315</name>
</gene>
<keyword evidence="1" id="KW-0378">Hydrolase</keyword>
<evidence type="ECO:0000313" key="4">
    <source>
        <dbReference type="Proteomes" id="UP000177080"/>
    </source>
</evidence>
<dbReference type="GO" id="GO:0008745">
    <property type="term" value="F:N-acetylmuramoyl-L-alanine amidase activity"/>
    <property type="evidence" value="ECO:0007669"/>
    <property type="project" value="InterPro"/>
</dbReference>
<evidence type="ECO:0000256" key="1">
    <source>
        <dbReference type="ARBA" id="ARBA00022801"/>
    </source>
</evidence>
<dbReference type="PANTHER" id="PTHR30404">
    <property type="entry name" value="N-ACETYLMURAMOYL-L-ALANINE AMIDASE"/>
    <property type="match status" value="1"/>
</dbReference>
<dbReference type="SMART" id="SM00646">
    <property type="entry name" value="Ami_3"/>
    <property type="match status" value="1"/>
</dbReference>
<dbReference type="STRING" id="1797259.A2989_02315"/>
<feature type="domain" description="MurNAc-LAA" evidence="2">
    <location>
        <begin position="131"/>
        <end position="244"/>
    </location>
</feature>
<accession>A0A1F4ZAA8</accession>
<sequence>MKLILPGFIILLIGGFFVWKTVIHKTDISGAPPYLVDDNPPDDWQLDRYAYLRDWKRPEGPAKVALQVGHWKNDEVPEELERLRGNTGSFGGGKAEWEVAYAIARQTASILEEKGVGVELLPATVPLGYWADVFVSIHADGNTNSAVSGFKAAAPRRDMAGNANKLLSLVEEAYQTATNLPKDPNVSRNMRGYYAFAWWRYDHAVHPMTASIILETGFLTNPADRAIIVARPDLAAKGIAEGVIAYLSSANIF</sequence>